<dbReference type="InterPro" id="IPR058245">
    <property type="entry name" value="NreC/VraR/RcsB-like_REC"/>
</dbReference>
<evidence type="ECO:0000256" key="3">
    <source>
        <dbReference type="PROSITE-ProRule" id="PRU00169"/>
    </source>
</evidence>
<name>A0A4Q7UU69_PSEST</name>
<comment type="caution">
    <text evidence="6">The sequence shown here is derived from an EMBL/GenBank/DDBJ whole genome shotgun (WGS) entry which is preliminary data.</text>
</comment>
<dbReference type="PROSITE" id="PS50043">
    <property type="entry name" value="HTH_LUXR_2"/>
    <property type="match status" value="1"/>
</dbReference>
<evidence type="ECO:0000313" key="6">
    <source>
        <dbReference type="EMBL" id="RZT85276.1"/>
    </source>
</evidence>
<dbReference type="InterPro" id="IPR000792">
    <property type="entry name" value="Tscrpt_reg_LuxR_C"/>
</dbReference>
<dbReference type="GO" id="GO:0003677">
    <property type="term" value="F:DNA binding"/>
    <property type="evidence" value="ECO:0007669"/>
    <property type="project" value="UniProtKB-KW"/>
</dbReference>
<dbReference type="InterPro" id="IPR011006">
    <property type="entry name" value="CheY-like_superfamily"/>
</dbReference>
<organism evidence="6 7">
    <name type="scientific">Pseudonocardia sediminis</name>
    <dbReference type="NCBI Taxonomy" id="1397368"/>
    <lineage>
        <taxon>Bacteria</taxon>
        <taxon>Bacillati</taxon>
        <taxon>Actinomycetota</taxon>
        <taxon>Actinomycetes</taxon>
        <taxon>Pseudonocardiales</taxon>
        <taxon>Pseudonocardiaceae</taxon>
        <taxon>Pseudonocardia</taxon>
    </lineage>
</organism>
<dbReference type="EMBL" id="SHKL01000001">
    <property type="protein sequence ID" value="RZT85276.1"/>
    <property type="molecule type" value="Genomic_DNA"/>
</dbReference>
<feature type="domain" description="HTH luxR-type" evidence="4">
    <location>
        <begin position="186"/>
        <end position="251"/>
    </location>
</feature>
<dbReference type="AlphaFoldDB" id="A0A4Q7UU69"/>
<dbReference type="PROSITE" id="PS00622">
    <property type="entry name" value="HTH_LUXR_1"/>
    <property type="match status" value="1"/>
</dbReference>
<dbReference type="Pfam" id="PF00196">
    <property type="entry name" value="GerE"/>
    <property type="match status" value="1"/>
</dbReference>
<dbReference type="InterPro" id="IPR036388">
    <property type="entry name" value="WH-like_DNA-bd_sf"/>
</dbReference>
<evidence type="ECO:0000259" key="5">
    <source>
        <dbReference type="PROSITE" id="PS50110"/>
    </source>
</evidence>
<dbReference type="SUPFAM" id="SSF52172">
    <property type="entry name" value="CheY-like"/>
    <property type="match status" value="1"/>
</dbReference>
<reference evidence="6 7" key="1">
    <citation type="submission" date="2019-02" db="EMBL/GenBank/DDBJ databases">
        <title>Sequencing the genomes of 1000 actinobacteria strains.</title>
        <authorList>
            <person name="Klenk H.-P."/>
        </authorList>
    </citation>
    <scope>NUCLEOTIDE SEQUENCE [LARGE SCALE GENOMIC DNA]</scope>
    <source>
        <strain evidence="6 7">DSM 45779</strain>
    </source>
</reference>
<feature type="domain" description="Response regulatory" evidence="5">
    <location>
        <begin position="48"/>
        <end position="163"/>
    </location>
</feature>
<dbReference type="SMART" id="SM00448">
    <property type="entry name" value="REC"/>
    <property type="match status" value="1"/>
</dbReference>
<evidence type="ECO:0000259" key="4">
    <source>
        <dbReference type="PROSITE" id="PS50043"/>
    </source>
</evidence>
<dbReference type="SMART" id="SM00421">
    <property type="entry name" value="HTH_LUXR"/>
    <property type="match status" value="1"/>
</dbReference>
<dbReference type="InterPro" id="IPR001789">
    <property type="entry name" value="Sig_transdc_resp-reg_receiver"/>
</dbReference>
<gene>
    <name evidence="6" type="ORF">EV383_2140</name>
</gene>
<evidence type="ECO:0000256" key="1">
    <source>
        <dbReference type="ARBA" id="ARBA00022553"/>
    </source>
</evidence>
<evidence type="ECO:0000256" key="2">
    <source>
        <dbReference type="ARBA" id="ARBA00023125"/>
    </source>
</evidence>
<evidence type="ECO:0000313" key="7">
    <source>
        <dbReference type="Proteomes" id="UP000291591"/>
    </source>
</evidence>
<dbReference type="Pfam" id="PF00072">
    <property type="entry name" value="Response_reg"/>
    <property type="match status" value="1"/>
</dbReference>
<keyword evidence="1 3" id="KW-0597">Phosphoprotein</keyword>
<keyword evidence="2" id="KW-0238">DNA-binding</keyword>
<dbReference type="Gene3D" id="1.10.10.10">
    <property type="entry name" value="Winged helix-like DNA-binding domain superfamily/Winged helix DNA-binding domain"/>
    <property type="match status" value="1"/>
</dbReference>
<feature type="modified residue" description="4-aspartylphosphate" evidence="3">
    <location>
        <position position="99"/>
    </location>
</feature>
<dbReference type="InterPro" id="IPR039420">
    <property type="entry name" value="WalR-like"/>
</dbReference>
<keyword evidence="7" id="KW-1185">Reference proteome</keyword>
<dbReference type="PANTHER" id="PTHR43214">
    <property type="entry name" value="TWO-COMPONENT RESPONSE REGULATOR"/>
    <property type="match status" value="1"/>
</dbReference>
<protein>
    <submittedName>
        <fullName evidence="6">LuxR family two component transcriptional regulator</fullName>
    </submittedName>
</protein>
<dbReference type="InterPro" id="IPR016032">
    <property type="entry name" value="Sig_transdc_resp-reg_C-effctor"/>
</dbReference>
<dbReference type="Gene3D" id="3.40.50.2300">
    <property type="match status" value="1"/>
</dbReference>
<dbReference type="SUPFAM" id="SSF46894">
    <property type="entry name" value="C-terminal effector domain of the bipartite response regulators"/>
    <property type="match status" value="1"/>
</dbReference>
<dbReference type="GO" id="GO:0006355">
    <property type="term" value="P:regulation of DNA-templated transcription"/>
    <property type="evidence" value="ECO:0007669"/>
    <property type="project" value="InterPro"/>
</dbReference>
<dbReference type="GO" id="GO:0000160">
    <property type="term" value="P:phosphorelay signal transduction system"/>
    <property type="evidence" value="ECO:0007669"/>
    <property type="project" value="InterPro"/>
</dbReference>
<dbReference type="PRINTS" id="PR00038">
    <property type="entry name" value="HTHLUXR"/>
</dbReference>
<dbReference type="Proteomes" id="UP000291591">
    <property type="component" value="Unassembled WGS sequence"/>
</dbReference>
<sequence length="254" mass="26452">MLVGGKRPTPWKVDDVAVVGQGAPVQGPAHGAVLSPSMVPHPREELFTVMVVDDHPLLREAIAGRLRAMGAGTVHEAASVTEARARAHAAGPCDLAILDLTLPDGSGLDLVSELRSLGWNRLVVLASSDDPYAVRSAFQAGAQAYLLKSASPSVVTDGVKRVLDGGVYADPTVAPLLATGSRVPGTDNTPRELSAREVEVLQLVADGQSNKEIGEALSLSALTVKSHLSRIGRKLGTGDRAQMVALAMRAGVIR</sequence>
<dbReference type="CDD" id="cd17535">
    <property type="entry name" value="REC_NarL-like"/>
    <property type="match status" value="1"/>
</dbReference>
<proteinExistence type="predicted"/>
<dbReference type="PROSITE" id="PS50110">
    <property type="entry name" value="RESPONSE_REGULATORY"/>
    <property type="match status" value="1"/>
</dbReference>
<dbReference type="CDD" id="cd06170">
    <property type="entry name" value="LuxR_C_like"/>
    <property type="match status" value="1"/>
</dbReference>
<accession>A0A4Q7UU69</accession>